<comment type="caution">
    <text evidence="8">The sequence shown here is derived from an EMBL/GenBank/DDBJ whole genome shotgun (WGS) entry which is preliminary data.</text>
</comment>
<dbReference type="EMBL" id="LAJY01000356">
    <property type="protein sequence ID" value="KJV09116.1"/>
    <property type="molecule type" value="Genomic_DNA"/>
</dbReference>
<dbReference type="GO" id="GO:0008381">
    <property type="term" value="F:mechanosensitive monoatomic ion channel activity"/>
    <property type="evidence" value="ECO:0007669"/>
    <property type="project" value="InterPro"/>
</dbReference>
<dbReference type="PROSITE" id="PS00888">
    <property type="entry name" value="CNMP_BINDING_1"/>
    <property type="match status" value="1"/>
</dbReference>
<dbReference type="InterPro" id="IPR011066">
    <property type="entry name" value="MscS_channel_C_sf"/>
</dbReference>
<dbReference type="AlphaFoldDB" id="A0A0F3IQY7"/>
<dbReference type="InterPro" id="IPR000595">
    <property type="entry name" value="cNMP-bd_dom"/>
</dbReference>
<feature type="transmembrane region" description="Helical" evidence="6">
    <location>
        <begin position="73"/>
        <end position="90"/>
    </location>
</feature>
<comment type="subunit">
    <text evidence="6">Homoheptamer.</text>
</comment>
<organism evidence="8 9">
    <name type="scientific">Elstera litoralis</name>
    <dbReference type="NCBI Taxonomy" id="552518"/>
    <lineage>
        <taxon>Bacteria</taxon>
        <taxon>Pseudomonadati</taxon>
        <taxon>Pseudomonadota</taxon>
        <taxon>Alphaproteobacteria</taxon>
        <taxon>Rhodospirillales</taxon>
        <taxon>Rhodospirillaceae</taxon>
        <taxon>Elstera</taxon>
    </lineage>
</organism>
<keyword evidence="9" id="KW-1185">Reference proteome</keyword>
<protein>
    <recommendedName>
        <fullName evidence="6">Small-conductance mechanosensitive channel</fullName>
    </recommendedName>
</protein>
<dbReference type="SUPFAM" id="SSF50182">
    <property type="entry name" value="Sm-like ribonucleoproteins"/>
    <property type="match status" value="1"/>
</dbReference>
<evidence type="ECO:0000313" key="9">
    <source>
        <dbReference type="Proteomes" id="UP000033774"/>
    </source>
</evidence>
<dbReference type="RefSeq" id="WP_045776316.1">
    <property type="nucleotide sequence ID" value="NZ_LAJY01000356.1"/>
</dbReference>
<dbReference type="GO" id="GO:0005886">
    <property type="term" value="C:plasma membrane"/>
    <property type="evidence" value="ECO:0007669"/>
    <property type="project" value="UniProtKB-SubCell"/>
</dbReference>
<keyword evidence="6" id="KW-0997">Cell inner membrane</keyword>
<comment type="subcellular location">
    <subcellularLocation>
        <location evidence="6">Cell inner membrane</location>
        <topology evidence="6">Multi-pass membrane protein</topology>
    </subcellularLocation>
    <subcellularLocation>
        <location evidence="1">Cell membrane</location>
        <topology evidence="1">Multi-pass membrane protein</topology>
    </subcellularLocation>
</comment>
<dbReference type="PANTHER" id="PTHR30221:SF1">
    <property type="entry name" value="SMALL-CONDUCTANCE MECHANOSENSITIVE CHANNEL"/>
    <property type="match status" value="1"/>
</dbReference>
<comment type="similarity">
    <text evidence="6">Belongs to the MscS (TC 1.A.23) family.</text>
</comment>
<dbReference type="Gene3D" id="2.60.120.10">
    <property type="entry name" value="Jelly Rolls"/>
    <property type="match status" value="1"/>
</dbReference>
<dbReference type="Pfam" id="PF00027">
    <property type="entry name" value="cNMP_binding"/>
    <property type="match status" value="1"/>
</dbReference>
<dbReference type="Proteomes" id="UP000033774">
    <property type="component" value="Unassembled WGS sequence"/>
</dbReference>
<reference evidence="8 9" key="1">
    <citation type="submission" date="2015-03" db="EMBL/GenBank/DDBJ databases">
        <title>Draft genome sequence of Elstera litoralis.</title>
        <authorList>
            <person name="Rahalkar M.C."/>
            <person name="Dhakephalkar P.K."/>
            <person name="Pore S.D."/>
            <person name="Arora P."/>
            <person name="Kapse N.G."/>
            <person name="Pandit P.S."/>
        </authorList>
    </citation>
    <scope>NUCLEOTIDE SEQUENCE [LARGE SCALE GENOMIC DNA]</scope>
    <source>
        <strain evidence="8 9">Dia-1</strain>
    </source>
</reference>
<dbReference type="InterPro" id="IPR018490">
    <property type="entry name" value="cNMP-bd_dom_sf"/>
</dbReference>
<feature type="transmembrane region" description="Helical" evidence="6">
    <location>
        <begin position="145"/>
        <end position="169"/>
    </location>
</feature>
<dbReference type="Pfam" id="PF00924">
    <property type="entry name" value="MS_channel_2nd"/>
    <property type="match status" value="1"/>
</dbReference>
<evidence type="ECO:0000259" key="7">
    <source>
        <dbReference type="PROSITE" id="PS50042"/>
    </source>
</evidence>
<evidence type="ECO:0000256" key="2">
    <source>
        <dbReference type="ARBA" id="ARBA00022475"/>
    </source>
</evidence>
<dbReference type="OrthoDB" id="9775207at2"/>
<feature type="domain" description="Cyclic nucleotide-binding" evidence="7">
    <location>
        <begin position="351"/>
        <end position="453"/>
    </location>
</feature>
<evidence type="ECO:0000256" key="6">
    <source>
        <dbReference type="RuleBase" id="RU369025"/>
    </source>
</evidence>
<keyword evidence="3 6" id="KW-0812">Transmembrane</keyword>
<keyword evidence="4 6" id="KW-1133">Transmembrane helix</keyword>
<dbReference type="SUPFAM" id="SSF82689">
    <property type="entry name" value="Mechanosensitive channel protein MscS (YggB), C-terminal domain"/>
    <property type="match status" value="1"/>
</dbReference>
<feature type="transmembrane region" description="Helical" evidence="6">
    <location>
        <begin position="6"/>
        <end position="29"/>
    </location>
</feature>
<keyword evidence="2" id="KW-1003">Cell membrane</keyword>
<evidence type="ECO:0000256" key="4">
    <source>
        <dbReference type="ARBA" id="ARBA00022989"/>
    </source>
</evidence>
<keyword evidence="5 6" id="KW-0472">Membrane</keyword>
<dbReference type="Gene3D" id="3.30.70.100">
    <property type="match status" value="1"/>
</dbReference>
<dbReference type="InterPro" id="IPR018488">
    <property type="entry name" value="cNMP-bd_CS"/>
</dbReference>
<evidence type="ECO:0000256" key="5">
    <source>
        <dbReference type="ARBA" id="ARBA00023136"/>
    </source>
</evidence>
<dbReference type="PROSITE" id="PS50042">
    <property type="entry name" value="CNMP_BINDING_3"/>
    <property type="match status" value="1"/>
</dbReference>
<keyword evidence="6" id="KW-0406">Ion transport</keyword>
<gene>
    <name evidence="8" type="ORF">VZ95_13520</name>
</gene>
<feature type="transmembrane region" description="Helical" evidence="6">
    <location>
        <begin position="110"/>
        <end position="133"/>
    </location>
</feature>
<dbReference type="PANTHER" id="PTHR30221">
    <property type="entry name" value="SMALL-CONDUCTANCE MECHANOSENSITIVE CHANNEL"/>
    <property type="match status" value="1"/>
</dbReference>
<keyword evidence="6" id="KW-0813">Transport</keyword>
<dbReference type="CDD" id="cd00038">
    <property type="entry name" value="CAP_ED"/>
    <property type="match status" value="1"/>
</dbReference>
<dbReference type="InterPro" id="IPR014710">
    <property type="entry name" value="RmlC-like_jellyroll"/>
</dbReference>
<proteinExistence type="inferred from homology"/>
<dbReference type="InterPro" id="IPR045275">
    <property type="entry name" value="MscS_archaea/bacteria_type"/>
</dbReference>
<sequence>MSAETLIGFAGFGLMAVSALAALLFLVAWRHKRRGFEAGASLLVLGLTLRAMVDRVLPALGVPMTERDWAADGLEILLWGLGAFTLNAALRQFIWFGSLREGDHSRAPQILIGLTGLGLYICAILGVATRILGLDVTAVAATSGVLAIVLGYSAQPTLSEVFAGIALSLSRPFKSGDSIQIDGMWGVVVDSGWRAVTLRTYEGTLVTLPNTKVATNRLTNLDQPNHQLRHHLPFTVDIDCPPAQVQQVALSVLHGLPHVLTEPKPMVLFKNVTEHGCLFEAIFWHDDPNLYILRRDEVGSALWYGFRRAKIPFAINRRFQTLEPGVTPVVPQLSDGVHPQDVRRLLAEAPLYRCFPEEARAALAAASRPLLFGPQERIIRQGEAGSSMFLILSGSVTVLAEQDGEEQTLYALSVGDTFGHMSLMTGAPRLASVRADGHLVLAELTKADVAPLLEAHPTVIDAIADEIRRLETSRDALSEAQVNRGLTSPMPAGFLDHLADRIRHFLPLT</sequence>
<dbReference type="SMART" id="SM00100">
    <property type="entry name" value="cNMP"/>
    <property type="match status" value="1"/>
</dbReference>
<dbReference type="InterPro" id="IPR006685">
    <property type="entry name" value="MscS_channel_2nd"/>
</dbReference>
<keyword evidence="6" id="KW-0407">Ion channel</keyword>
<evidence type="ECO:0000256" key="1">
    <source>
        <dbReference type="ARBA" id="ARBA00004651"/>
    </source>
</evidence>
<dbReference type="InterPro" id="IPR010920">
    <property type="entry name" value="LSM_dom_sf"/>
</dbReference>
<name>A0A0F3IQY7_9PROT</name>
<dbReference type="Gene3D" id="2.30.30.60">
    <property type="match status" value="1"/>
</dbReference>
<dbReference type="Gene3D" id="1.10.287.1260">
    <property type="match status" value="1"/>
</dbReference>
<evidence type="ECO:0000313" key="8">
    <source>
        <dbReference type="EMBL" id="KJV09116.1"/>
    </source>
</evidence>
<dbReference type="InterPro" id="IPR023408">
    <property type="entry name" value="MscS_beta-dom_sf"/>
</dbReference>
<dbReference type="SUPFAM" id="SSF51206">
    <property type="entry name" value="cAMP-binding domain-like"/>
    <property type="match status" value="1"/>
</dbReference>
<evidence type="ECO:0000256" key="3">
    <source>
        <dbReference type="ARBA" id="ARBA00022692"/>
    </source>
</evidence>
<accession>A0A0F3IQY7</accession>
<comment type="function">
    <text evidence="6">Mechanosensitive channel that participates in the regulation of osmotic pressure changes within the cell, opening in response to stretch forces in the membrane lipid bilayer, without the need for other proteins. Contributes to normal resistance to hypoosmotic shock. Forms an ion channel of 1.0 nanosiemens conductance with a slight preference for anions.</text>
</comment>